<keyword evidence="4" id="KW-0934">Plastid</keyword>
<dbReference type="AlphaFoldDB" id="A0A7J6DNI3"/>
<evidence type="ECO:0000256" key="3">
    <source>
        <dbReference type="ARBA" id="ARBA00022531"/>
    </source>
</evidence>
<sequence>MSWAITTLRSESGLFPQMLHEWFSSFKDYESNRSIRRQKDHPKMIISYLTSLPLVAKINSTIIPKNNSEPKEKPKSRSFILVNQLYKDISRALVRKKLSAGKSNGGEKVVGLTDMIIYNRVYLHLEKCYVLSRALVKVKLRLDAWSMHRKGPILNFKLTVRVIRTFWEHGRAIEWERYHKHGIYSFYLANSKQRMISFELDQTNINGGVLISHKLKYHLYGVNYMEQRASLPIGVTVEFYGGELNGINYNDPAAVKKYARRAELGESKTCPSTTITFLFWNSSPISPRLFIRPFPRL</sequence>
<keyword evidence="9" id="KW-0604">Photosystem II</keyword>
<evidence type="ECO:0000256" key="2">
    <source>
        <dbReference type="ARBA" id="ARBA00022494"/>
    </source>
</evidence>
<dbReference type="InterPro" id="IPR036001">
    <property type="entry name" value="PS_II_antenna-like_sf"/>
</dbReference>
<evidence type="ECO:0000256" key="4">
    <source>
        <dbReference type="ARBA" id="ARBA00022640"/>
    </source>
</evidence>
<dbReference type="Pfam" id="PF00421">
    <property type="entry name" value="PSII"/>
    <property type="match status" value="1"/>
</dbReference>
<keyword evidence="5" id="KW-0812">Transmembrane</keyword>
<evidence type="ECO:0000256" key="5">
    <source>
        <dbReference type="ARBA" id="ARBA00022692"/>
    </source>
</evidence>
<evidence type="ECO:0000313" key="10">
    <source>
        <dbReference type="EMBL" id="KAF4347655.1"/>
    </source>
</evidence>
<evidence type="ECO:0000256" key="8">
    <source>
        <dbReference type="ARBA" id="ARBA00023136"/>
    </source>
</evidence>
<dbReference type="Proteomes" id="UP000583929">
    <property type="component" value="Unassembled WGS sequence"/>
</dbReference>
<keyword evidence="7" id="KW-0157">Chromophore</keyword>
<reference evidence="10 11" key="1">
    <citation type="journal article" date="2020" name="bioRxiv">
        <title>Sequence and annotation of 42 cannabis genomes reveals extensive copy number variation in cannabinoid synthesis and pathogen resistance genes.</title>
        <authorList>
            <person name="Mckernan K.J."/>
            <person name="Helbert Y."/>
            <person name="Kane L.T."/>
            <person name="Ebling H."/>
            <person name="Zhang L."/>
            <person name="Liu B."/>
            <person name="Eaton Z."/>
            <person name="Mclaughlin S."/>
            <person name="Kingan S."/>
            <person name="Baybayan P."/>
            <person name="Concepcion G."/>
            <person name="Jordan M."/>
            <person name="Riva A."/>
            <person name="Barbazuk W."/>
            <person name="Harkins T."/>
        </authorList>
    </citation>
    <scope>NUCLEOTIDE SEQUENCE [LARGE SCALE GENOMIC DNA]</scope>
    <source>
        <strain evidence="11">cv. Jamaican Lion 4</strain>
        <tissue evidence="10">Leaf</tissue>
    </source>
</reference>
<protein>
    <submittedName>
        <fullName evidence="10">Uncharacterized protein</fullName>
    </submittedName>
</protein>
<proteinExistence type="predicted"/>
<comment type="subcellular location">
    <subcellularLocation>
        <location evidence="1">Membrane</location>
        <topology evidence="1">Multi-pass membrane protein</topology>
    </subcellularLocation>
</comment>
<keyword evidence="6" id="KW-1133">Transmembrane helix</keyword>
<evidence type="ECO:0000256" key="7">
    <source>
        <dbReference type="ARBA" id="ARBA00022991"/>
    </source>
</evidence>
<dbReference type="EMBL" id="JAATIQ010000788">
    <property type="protein sequence ID" value="KAF4347655.1"/>
    <property type="molecule type" value="Genomic_DNA"/>
</dbReference>
<dbReference type="GO" id="GO:0009523">
    <property type="term" value="C:photosystem II"/>
    <property type="evidence" value="ECO:0007669"/>
    <property type="project" value="UniProtKB-KW"/>
</dbReference>
<keyword evidence="8" id="KW-0472">Membrane</keyword>
<evidence type="ECO:0000313" key="11">
    <source>
        <dbReference type="Proteomes" id="UP000583929"/>
    </source>
</evidence>
<accession>A0A7J6DNI3</accession>
<dbReference type="SUPFAM" id="SSF161077">
    <property type="entry name" value="Photosystem II antenna protein-like"/>
    <property type="match status" value="1"/>
</dbReference>
<evidence type="ECO:0000256" key="6">
    <source>
        <dbReference type="ARBA" id="ARBA00022989"/>
    </source>
</evidence>
<keyword evidence="3" id="KW-0602">Photosynthesis</keyword>
<comment type="caution">
    <text evidence="10">The sequence shown here is derived from an EMBL/GenBank/DDBJ whole genome shotgun (WGS) entry which is preliminary data.</text>
</comment>
<dbReference type="GO" id="GO:0009767">
    <property type="term" value="P:photosynthetic electron transport chain"/>
    <property type="evidence" value="ECO:0007669"/>
    <property type="project" value="InterPro"/>
</dbReference>
<keyword evidence="11" id="KW-1185">Reference proteome</keyword>
<evidence type="ECO:0000256" key="9">
    <source>
        <dbReference type="ARBA" id="ARBA00023276"/>
    </source>
</evidence>
<dbReference type="GO" id="GO:0016168">
    <property type="term" value="F:chlorophyll binding"/>
    <property type="evidence" value="ECO:0007669"/>
    <property type="project" value="UniProtKB-KW"/>
</dbReference>
<keyword evidence="2" id="KW-0148">Chlorophyll</keyword>
<organism evidence="10 11">
    <name type="scientific">Cannabis sativa</name>
    <name type="common">Hemp</name>
    <name type="synonym">Marijuana</name>
    <dbReference type="NCBI Taxonomy" id="3483"/>
    <lineage>
        <taxon>Eukaryota</taxon>
        <taxon>Viridiplantae</taxon>
        <taxon>Streptophyta</taxon>
        <taxon>Embryophyta</taxon>
        <taxon>Tracheophyta</taxon>
        <taxon>Spermatophyta</taxon>
        <taxon>Magnoliopsida</taxon>
        <taxon>eudicotyledons</taxon>
        <taxon>Gunneridae</taxon>
        <taxon>Pentapetalae</taxon>
        <taxon>rosids</taxon>
        <taxon>fabids</taxon>
        <taxon>Rosales</taxon>
        <taxon>Cannabaceae</taxon>
        <taxon>Cannabis</taxon>
    </lineage>
</organism>
<dbReference type="InterPro" id="IPR000932">
    <property type="entry name" value="PS_antenna-like"/>
</dbReference>
<gene>
    <name evidence="10" type="ORF">G4B88_020261</name>
</gene>
<dbReference type="Gene3D" id="3.10.680.10">
    <property type="entry name" value="Photosystem II CP47 reaction center protein"/>
    <property type="match status" value="1"/>
</dbReference>
<evidence type="ECO:0000256" key="1">
    <source>
        <dbReference type="ARBA" id="ARBA00004141"/>
    </source>
</evidence>
<name>A0A7J6DNI3_CANSA</name>